<name>A0A1T4LKL5_9HYPH</name>
<evidence type="ECO:0000313" key="4">
    <source>
        <dbReference type="Proteomes" id="UP000190135"/>
    </source>
</evidence>
<dbReference type="Proteomes" id="UP000190135">
    <property type="component" value="Unassembled WGS sequence"/>
</dbReference>
<proteinExistence type="predicted"/>
<dbReference type="AlphaFoldDB" id="A0A1T4LKL5"/>
<gene>
    <name evidence="3" type="ORF">SAMN05428963_101252</name>
</gene>
<feature type="signal peptide" evidence="2">
    <location>
        <begin position="1"/>
        <end position="20"/>
    </location>
</feature>
<evidence type="ECO:0000256" key="1">
    <source>
        <dbReference type="SAM" id="Phobius"/>
    </source>
</evidence>
<evidence type="ECO:0000313" key="3">
    <source>
        <dbReference type="EMBL" id="SJZ54994.1"/>
    </source>
</evidence>
<feature type="chain" id="PRO_5012459293" evidence="2">
    <location>
        <begin position="21"/>
        <end position="494"/>
    </location>
</feature>
<keyword evidence="4" id="KW-1185">Reference proteome</keyword>
<feature type="transmembrane region" description="Helical" evidence="1">
    <location>
        <begin position="420"/>
        <end position="442"/>
    </location>
</feature>
<keyword evidence="1" id="KW-1133">Transmembrane helix</keyword>
<keyword evidence="2" id="KW-0732">Signal</keyword>
<evidence type="ECO:0000256" key="2">
    <source>
        <dbReference type="SAM" id="SignalP"/>
    </source>
</evidence>
<dbReference type="EMBL" id="FUXL01000001">
    <property type="protein sequence ID" value="SJZ54994.1"/>
    <property type="molecule type" value="Genomic_DNA"/>
</dbReference>
<accession>A0A1T4LKL5</accession>
<keyword evidence="1" id="KW-0472">Membrane</keyword>
<sequence>MRFLSVILLMCAFVPEAAQAQAQIREVYLVQNSGWMEPFYTDSRSQFRGLIESLVEVTRLNRVPISIATFNQNGQIPGVASPNVVYSGEYSAADVSQAVRSISLPRRPNGKYADADFFGALNNTLKEVLQGEEGVIWMITNNKNSPDNDQDVLKNTQGFYDLLRNSDFITRIVAYPLRMKVTGEHFSESGFIIYGIAYGQTAARALDVLLGTGAPIHGLFNDPAVFLKPIAPESVELVLSMQEVGEGITAHMESGVLVIDDLPGSQENVVQLTGRLKNVAYPKRIATAQISSGWSGTSGSSPVIAADPSTIDGLAYGAVSDPVTFQIALPAVHRPAGLSGLLQSESVIDGRLQIALNNLDYDLDDAFVDKAAAVFGGDMLGQGQRRLVDQQLPDIFFDFRNVSQSVSEVPVRLIVRFSLLPLYGAVAILALILAGGGLLFWLRSHVRTATVLAGGMRQSLSLRPGQSVEVDGADGNRYRVTGRLLKTHSVSPLN</sequence>
<keyword evidence="1" id="KW-0812">Transmembrane</keyword>
<protein>
    <submittedName>
        <fullName evidence="3">Uncharacterized protein</fullName>
    </submittedName>
</protein>
<organism evidence="3 4">
    <name type="scientific">Consotaella salsifontis</name>
    <dbReference type="NCBI Taxonomy" id="1365950"/>
    <lineage>
        <taxon>Bacteria</taxon>
        <taxon>Pseudomonadati</taxon>
        <taxon>Pseudomonadota</taxon>
        <taxon>Alphaproteobacteria</taxon>
        <taxon>Hyphomicrobiales</taxon>
        <taxon>Aurantimonadaceae</taxon>
        <taxon>Consotaella</taxon>
    </lineage>
</organism>
<dbReference type="STRING" id="1365950.SAMN05428963_101252"/>
<reference evidence="3 4" key="1">
    <citation type="submission" date="2017-02" db="EMBL/GenBank/DDBJ databases">
        <authorList>
            <person name="Peterson S.W."/>
        </authorList>
    </citation>
    <scope>NUCLEOTIDE SEQUENCE [LARGE SCALE GENOMIC DNA]</scope>
    <source>
        <strain evidence="3 4">USBA 369</strain>
    </source>
</reference>